<evidence type="ECO:0000313" key="3">
    <source>
        <dbReference type="Proteomes" id="UP001291309"/>
    </source>
</evidence>
<comment type="caution">
    <text evidence="2">The sequence shown here is derived from an EMBL/GenBank/DDBJ whole genome shotgun (WGS) entry which is preliminary data.</text>
</comment>
<feature type="chain" id="PRO_5046905415" description="Outer membrane protein beta-barrel domain-containing protein" evidence="1">
    <location>
        <begin position="24"/>
        <end position="210"/>
    </location>
</feature>
<dbReference type="SUPFAM" id="SSF56925">
    <property type="entry name" value="OMPA-like"/>
    <property type="match status" value="1"/>
</dbReference>
<name>A0ABU5GZD0_9BACT</name>
<feature type="signal peptide" evidence="1">
    <location>
        <begin position="1"/>
        <end position="23"/>
    </location>
</feature>
<dbReference type="InterPro" id="IPR011250">
    <property type="entry name" value="OMP/PagP_B-barrel"/>
</dbReference>
<reference evidence="2 3" key="1">
    <citation type="submission" date="2023-12" db="EMBL/GenBank/DDBJ databases">
        <title>the genome sequence of Hyalangium sp. s54d21.</title>
        <authorList>
            <person name="Zhang X."/>
        </authorList>
    </citation>
    <scope>NUCLEOTIDE SEQUENCE [LARGE SCALE GENOMIC DNA]</scope>
    <source>
        <strain evidence="3">s54d21</strain>
    </source>
</reference>
<dbReference type="EMBL" id="JAXIVS010000003">
    <property type="protein sequence ID" value="MDY7226553.1"/>
    <property type="molecule type" value="Genomic_DNA"/>
</dbReference>
<dbReference type="RefSeq" id="WP_321545284.1">
    <property type="nucleotide sequence ID" value="NZ_JAXIVS010000003.1"/>
</dbReference>
<gene>
    <name evidence="2" type="ORF">SYV04_09155</name>
</gene>
<sequence length="210" mass="22187">MNPRVLATLSLLSLSLVAPPAVAQASTSDDSEAQGDRPVQGTGFAFAIRGGFGLPLGNVEGGNGTEPVRMKDVVNGIAPVQLDAGYFLGSSLYLGASFQYGRALLADACPEGTNCSATDLRFGANVSLHLPTSGKWSPWLGVGIGYEFFKPRSESFKGVEFNGQLGADYHLSGPVWAGPFATFTTGKFSNVTEKQSHSWLMGGLRLLMRH</sequence>
<keyword evidence="3" id="KW-1185">Reference proteome</keyword>
<dbReference type="Proteomes" id="UP001291309">
    <property type="component" value="Unassembled WGS sequence"/>
</dbReference>
<evidence type="ECO:0000313" key="2">
    <source>
        <dbReference type="EMBL" id="MDY7226553.1"/>
    </source>
</evidence>
<keyword evidence="1" id="KW-0732">Signal</keyword>
<proteinExistence type="predicted"/>
<protein>
    <recommendedName>
        <fullName evidence="4">Outer membrane protein beta-barrel domain-containing protein</fullName>
    </recommendedName>
</protein>
<organism evidence="2 3">
    <name type="scientific">Hyalangium rubrum</name>
    <dbReference type="NCBI Taxonomy" id="3103134"/>
    <lineage>
        <taxon>Bacteria</taxon>
        <taxon>Pseudomonadati</taxon>
        <taxon>Myxococcota</taxon>
        <taxon>Myxococcia</taxon>
        <taxon>Myxococcales</taxon>
        <taxon>Cystobacterineae</taxon>
        <taxon>Archangiaceae</taxon>
        <taxon>Hyalangium</taxon>
    </lineage>
</organism>
<evidence type="ECO:0008006" key="4">
    <source>
        <dbReference type="Google" id="ProtNLM"/>
    </source>
</evidence>
<accession>A0ABU5GZD0</accession>
<evidence type="ECO:0000256" key="1">
    <source>
        <dbReference type="SAM" id="SignalP"/>
    </source>
</evidence>
<dbReference type="Gene3D" id="2.40.160.20">
    <property type="match status" value="1"/>
</dbReference>